<evidence type="ECO:0000256" key="10">
    <source>
        <dbReference type="SAM" id="MobiDB-lite"/>
    </source>
</evidence>
<dbReference type="SUPFAM" id="SSF57302">
    <property type="entry name" value="Snake toxin-like"/>
    <property type="match status" value="2"/>
</dbReference>
<dbReference type="PANTHER" id="PTHR10624:SF8">
    <property type="entry name" value="LY6_PLAUR DOMAIN-CONTAINING PROTEIN 3"/>
    <property type="match status" value="1"/>
</dbReference>
<keyword evidence="13" id="KW-1185">Reference proteome</keyword>
<dbReference type="GO" id="GO:0005886">
    <property type="term" value="C:plasma membrane"/>
    <property type="evidence" value="ECO:0007669"/>
    <property type="project" value="UniProtKB-SubCell"/>
</dbReference>
<accession>A0A7N4NRD2</accession>
<feature type="compositionally biased region" description="Low complexity" evidence="10">
    <location>
        <begin position="387"/>
        <end position="399"/>
    </location>
</feature>
<evidence type="ECO:0000256" key="3">
    <source>
        <dbReference type="ARBA" id="ARBA00022622"/>
    </source>
</evidence>
<dbReference type="Gene3D" id="2.10.60.10">
    <property type="entry name" value="CD59"/>
    <property type="match status" value="2"/>
</dbReference>
<dbReference type="CDD" id="cd23563">
    <property type="entry name" value="TFP_LU_ECD_LYPD3_rpt2"/>
    <property type="match status" value="1"/>
</dbReference>
<keyword evidence="2" id="KW-1003">Cell membrane</keyword>
<dbReference type="FunCoup" id="A0A7N4NRD2">
    <property type="interactions" value="176"/>
</dbReference>
<reference evidence="12 13" key="1">
    <citation type="journal article" date="2011" name="Proc. Natl. Acad. Sci. U.S.A.">
        <title>Genetic diversity and population structure of the endangered marsupial Sarcophilus harrisii (Tasmanian devil).</title>
        <authorList>
            <person name="Miller W."/>
            <person name="Hayes V.M."/>
            <person name="Ratan A."/>
            <person name="Petersen D.C."/>
            <person name="Wittekindt N.E."/>
            <person name="Miller J."/>
            <person name="Walenz B."/>
            <person name="Knight J."/>
            <person name="Qi J."/>
            <person name="Zhao F."/>
            <person name="Wang Q."/>
            <person name="Bedoya-Reina O.C."/>
            <person name="Katiyar N."/>
            <person name="Tomsho L.P."/>
            <person name="Kasson L.M."/>
            <person name="Hardie R.A."/>
            <person name="Woodbridge P."/>
            <person name="Tindall E.A."/>
            <person name="Bertelsen M.F."/>
            <person name="Dixon D."/>
            <person name="Pyecroft S."/>
            <person name="Helgen K.M."/>
            <person name="Lesk A.M."/>
            <person name="Pringle T.H."/>
            <person name="Patterson N."/>
            <person name="Zhang Y."/>
            <person name="Kreiss A."/>
            <person name="Woods G.M."/>
            <person name="Jones M.E."/>
            <person name="Schuster S.C."/>
        </authorList>
    </citation>
    <scope>NUCLEOTIDE SEQUENCE [LARGE SCALE GENOMIC DNA]</scope>
</reference>
<comment type="subcellular location">
    <subcellularLocation>
        <location evidence="1">Cell membrane</location>
        <topology evidence="1">Lipid-anchor</topology>
        <topology evidence="1">GPI-anchor</topology>
    </subcellularLocation>
</comment>
<keyword evidence="6" id="KW-0472">Membrane</keyword>
<dbReference type="SMART" id="SM00134">
    <property type="entry name" value="LU"/>
    <property type="match status" value="2"/>
</dbReference>
<evidence type="ECO:0000256" key="6">
    <source>
        <dbReference type="ARBA" id="ARBA00023136"/>
    </source>
</evidence>
<name>A0A7N4NRD2_SARHA</name>
<feature type="domain" description="UPAR/Ly6" evidence="11">
    <location>
        <begin position="167"/>
        <end position="262"/>
    </location>
</feature>
<dbReference type="InterPro" id="IPR018363">
    <property type="entry name" value="CD59_antigen_CS"/>
</dbReference>
<dbReference type="InterPro" id="IPR045860">
    <property type="entry name" value="Snake_toxin-like_sf"/>
</dbReference>
<feature type="compositionally biased region" description="Gly residues" evidence="10">
    <location>
        <begin position="20"/>
        <end position="45"/>
    </location>
</feature>
<dbReference type="FunFam" id="2.10.60.10:FF:000017">
    <property type="entry name" value="Ly6/PLAUR domain-containing protein 3"/>
    <property type="match status" value="1"/>
</dbReference>
<evidence type="ECO:0000313" key="13">
    <source>
        <dbReference type="Proteomes" id="UP000007648"/>
    </source>
</evidence>
<keyword evidence="3" id="KW-0336">GPI-anchor</keyword>
<dbReference type="Pfam" id="PF00021">
    <property type="entry name" value="UPAR_LY6"/>
    <property type="match status" value="2"/>
</dbReference>
<feature type="compositionally biased region" description="Low complexity" evidence="10">
    <location>
        <begin position="419"/>
        <end position="436"/>
    </location>
</feature>
<evidence type="ECO:0000259" key="11">
    <source>
        <dbReference type="SMART" id="SM00134"/>
    </source>
</evidence>
<gene>
    <name evidence="12" type="primary">LYPD3</name>
</gene>
<evidence type="ECO:0000256" key="5">
    <source>
        <dbReference type="ARBA" id="ARBA00022737"/>
    </source>
</evidence>
<evidence type="ECO:0000256" key="1">
    <source>
        <dbReference type="ARBA" id="ARBA00004609"/>
    </source>
</evidence>
<evidence type="ECO:0000256" key="9">
    <source>
        <dbReference type="ARBA" id="ARBA00067856"/>
    </source>
</evidence>
<evidence type="ECO:0000256" key="2">
    <source>
        <dbReference type="ARBA" id="ARBA00022475"/>
    </source>
</evidence>
<keyword evidence="4" id="KW-0732">Signal</keyword>
<dbReference type="InterPro" id="IPR016054">
    <property type="entry name" value="LY6_UPA_recep-like"/>
</dbReference>
<organism evidence="12 13">
    <name type="scientific">Sarcophilus harrisii</name>
    <name type="common">Tasmanian devil</name>
    <name type="synonym">Sarcophilus laniarius</name>
    <dbReference type="NCBI Taxonomy" id="9305"/>
    <lineage>
        <taxon>Eukaryota</taxon>
        <taxon>Metazoa</taxon>
        <taxon>Chordata</taxon>
        <taxon>Craniata</taxon>
        <taxon>Vertebrata</taxon>
        <taxon>Euteleostomi</taxon>
        <taxon>Mammalia</taxon>
        <taxon>Metatheria</taxon>
        <taxon>Dasyuromorphia</taxon>
        <taxon>Dasyuridae</taxon>
        <taxon>Sarcophilus</taxon>
    </lineage>
</organism>
<dbReference type="PROSITE" id="PS00983">
    <property type="entry name" value="LY6_UPAR"/>
    <property type="match status" value="1"/>
</dbReference>
<reference evidence="12" key="2">
    <citation type="submission" date="2025-08" db="UniProtKB">
        <authorList>
            <consortium name="Ensembl"/>
        </authorList>
    </citation>
    <scope>IDENTIFICATION</scope>
</reference>
<sequence length="487" mass="49670">MGAGEGASQGWEMFLHGERGCGQGSSEGLAGGVGLPGPGESGPGGFPRLQGQGVLRSRQRGAPRPGSQRENRKIGPGRGEGLKATPQLKEPQRDLLAPGGPTMVEGRACRLWEVLGEVCSQPGPGQPARTSRLGEGSRGEAPLQWGKKAVGVQEGDVDDPLPGASALQCYSCIQKADGGCSLEKMKVVTCPAHLGVCTEAVGAVETIHGQFSLAIRGCGSGLSGKNDRGLDLHGILAFHQLHQCDKDKCNNQLNLTSHRLNPSGNESAHEPNGVECYSCVGLSREACAGSKPPLAQCYNAGDRLHKGCFDGNVTLTAANVTVSLPVRGCVQDEGCTRDGVTGPGFSLSGSCCEGSRCNADLRNKTYFAPGIPPLVVLPPPTTARPNSTATKPSAPSPAATAPPAPSARRPPAPTPRAPAPRSEAPAPAPRSEAPAETPREEGGAGRGAVGHSDRSNAGQLPPKGGSPRPLALPLAALLAAAAATALP</sequence>
<dbReference type="FunFam" id="2.10.60.10:FF:000016">
    <property type="entry name" value="LY6/PLAUR domain containing 3"/>
    <property type="match status" value="1"/>
</dbReference>
<dbReference type="GeneTree" id="ENSGT00940000153599"/>
<proteinExistence type="predicted"/>
<evidence type="ECO:0000256" key="8">
    <source>
        <dbReference type="ARBA" id="ARBA00023288"/>
    </source>
</evidence>
<reference evidence="12" key="3">
    <citation type="submission" date="2025-09" db="UniProtKB">
        <authorList>
            <consortium name="Ensembl"/>
        </authorList>
    </citation>
    <scope>IDENTIFICATION</scope>
</reference>
<dbReference type="PANTHER" id="PTHR10624">
    <property type="entry name" value="UROKINASE PLASMINOGEN ACTIVATOR SURFACE RECEPTOR-RELATED"/>
    <property type="match status" value="1"/>
</dbReference>
<protein>
    <recommendedName>
        <fullName evidence="9">Ly6/PLAUR domain-containing protein 3</fullName>
    </recommendedName>
</protein>
<dbReference type="GO" id="GO:0098552">
    <property type="term" value="C:side of membrane"/>
    <property type="evidence" value="ECO:0007669"/>
    <property type="project" value="UniProtKB-KW"/>
</dbReference>
<keyword evidence="8" id="KW-0449">Lipoprotein</keyword>
<feature type="region of interest" description="Disordered" evidence="10">
    <location>
        <begin position="377"/>
        <end position="470"/>
    </location>
</feature>
<feature type="region of interest" description="Disordered" evidence="10">
    <location>
        <begin position="1"/>
        <end position="101"/>
    </location>
</feature>
<dbReference type="Ensembl" id="ENSSHAT00000050648.1">
    <property type="protein sequence ID" value="ENSSHAP00000026669.1"/>
    <property type="gene ID" value="ENSSHAG00000021713.1"/>
</dbReference>
<evidence type="ECO:0000256" key="4">
    <source>
        <dbReference type="ARBA" id="ARBA00022729"/>
    </source>
</evidence>
<dbReference type="CDD" id="cd23562">
    <property type="entry name" value="TFP_LU_ECD_LYPD3_rpt1"/>
    <property type="match status" value="1"/>
</dbReference>
<keyword evidence="7" id="KW-0325">Glycoprotein</keyword>
<dbReference type="InParanoid" id="A0A7N4NRD2"/>
<evidence type="ECO:0000256" key="7">
    <source>
        <dbReference type="ARBA" id="ARBA00023180"/>
    </source>
</evidence>
<feature type="compositionally biased region" description="Pro residues" evidence="10">
    <location>
        <begin position="400"/>
        <end position="418"/>
    </location>
</feature>
<feature type="domain" description="UPAR/Ly6" evidence="11">
    <location>
        <begin position="274"/>
        <end position="369"/>
    </location>
</feature>
<dbReference type="AlphaFoldDB" id="A0A7N4NRD2"/>
<feature type="region of interest" description="Disordered" evidence="10">
    <location>
        <begin position="121"/>
        <end position="142"/>
    </location>
</feature>
<evidence type="ECO:0000313" key="12">
    <source>
        <dbReference type="Ensembl" id="ENSSHAP00000026669.1"/>
    </source>
</evidence>
<dbReference type="Proteomes" id="UP000007648">
    <property type="component" value="Unassembled WGS sequence"/>
</dbReference>
<keyword evidence="5" id="KW-0677">Repeat</keyword>